<organism evidence="1 2">
    <name type="scientific">Streptomyces ehimensis</name>
    <dbReference type="NCBI Taxonomy" id="68195"/>
    <lineage>
        <taxon>Bacteria</taxon>
        <taxon>Bacillati</taxon>
        <taxon>Actinomycetota</taxon>
        <taxon>Actinomycetes</taxon>
        <taxon>Kitasatosporales</taxon>
        <taxon>Streptomycetaceae</taxon>
        <taxon>Streptomyces</taxon>
    </lineage>
</organism>
<sequence length="51" mass="5522">MRLSGDARERPLSIEGRRRLVERCRPVPIAQAATETGVSRASATNVMAGNN</sequence>
<proteinExistence type="predicted"/>
<dbReference type="EMBL" id="JBHSFS010000033">
    <property type="protein sequence ID" value="MFC4518138.1"/>
    <property type="molecule type" value="Genomic_DNA"/>
</dbReference>
<evidence type="ECO:0000313" key="1">
    <source>
        <dbReference type="EMBL" id="MFC4518138.1"/>
    </source>
</evidence>
<accession>A0ABV9BVS8</accession>
<dbReference type="Proteomes" id="UP001595990">
    <property type="component" value="Unassembled WGS sequence"/>
</dbReference>
<name>A0ABV9BVS8_9ACTN</name>
<comment type="caution">
    <text evidence="1">The sequence shown here is derived from an EMBL/GenBank/DDBJ whole genome shotgun (WGS) entry which is preliminary data.</text>
</comment>
<protein>
    <submittedName>
        <fullName evidence="1">Uncharacterized protein</fullName>
    </submittedName>
</protein>
<keyword evidence="2" id="KW-1185">Reference proteome</keyword>
<evidence type="ECO:0000313" key="2">
    <source>
        <dbReference type="Proteomes" id="UP001595990"/>
    </source>
</evidence>
<gene>
    <name evidence="1" type="ORF">ACFPEN_35345</name>
</gene>
<reference evidence="2" key="1">
    <citation type="journal article" date="2019" name="Int. J. Syst. Evol. Microbiol.">
        <title>The Global Catalogue of Microorganisms (GCM) 10K type strain sequencing project: providing services to taxonomists for standard genome sequencing and annotation.</title>
        <authorList>
            <consortium name="The Broad Institute Genomics Platform"/>
            <consortium name="The Broad Institute Genome Sequencing Center for Infectious Disease"/>
            <person name="Wu L."/>
            <person name="Ma J."/>
        </authorList>
    </citation>
    <scope>NUCLEOTIDE SEQUENCE [LARGE SCALE GENOMIC DNA]</scope>
    <source>
        <strain evidence="2">CECT 8064</strain>
    </source>
</reference>
<dbReference type="RefSeq" id="WP_164737669.1">
    <property type="nucleotide sequence ID" value="NZ_JBHSFS010000033.1"/>
</dbReference>